<evidence type="ECO:0000313" key="4">
    <source>
        <dbReference type="EMBL" id="MFD2044558.1"/>
    </source>
</evidence>
<comment type="similarity">
    <text evidence="1">Belongs to the bacterial sugar transferase family.</text>
</comment>
<reference evidence="5" key="1">
    <citation type="journal article" date="2019" name="Int. J. Syst. Evol. Microbiol.">
        <title>The Global Catalogue of Microorganisms (GCM) 10K type strain sequencing project: providing services to taxonomists for standard genome sequencing and annotation.</title>
        <authorList>
            <consortium name="The Broad Institute Genomics Platform"/>
            <consortium name="The Broad Institute Genome Sequencing Center for Infectious Disease"/>
            <person name="Wu L."/>
            <person name="Ma J."/>
        </authorList>
    </citation>
    <scope>NUCLEOTIDE SEQUENCE [LARGE SCALE GENOMIC DNA]</scope>
    <source>
        <strain evidence="5">R28</strain>
    </source>
</reference>
<keyword evidence="4" id="KW-0808">Transferase</keyword>
<evidence type="ECO:0000256" key="2">
    <source>
        <dbReference type="SAM" id="Phobius"/>
    </source>
</evidence>
<proteinExistence type="inferred from homology"/>
<keyword evidence="2" id="KW-0472">Membrane</keyword>
<feature type="transmembrane region" description="Helical" evidence="2">
    <location>
        <begin position="20"/>
        <end position="40"/>
    </location>
</feature>
<gene>
    <name evidence="4" type="ORF">ACFSJF_09790</name>
</gene>
<dbReference type="Proteomes" id="UP001597383">
    <property type="component" value="Unassembled WGS sequence"/>
</dbReference>
<feature type="domain" description="Bacterial sugar transferase" evidence="3">
    <location>
        <begin position="14"/>
        <end position="188"/>
    </location>
</feature>
<keyword evidence="2" id="KW-0812">Transmembrane</keyword>
<evidence type="ECO:0000313" key="5">
    <source>
        <dbReference type="Proteomes" id="UP001597383"/>
    </source>
</evidence>
<keyword evidence="5" id="KW-1185">Reference proteome</keyword>
<dbReference type="GO" id="GO:0016740">
    <property type="term" value="F:transferase activity"/>
    <property type="evidence" value="ECO:0007669"/>
    <property type="project" value="UniProtKB-KW"/>
</dbReference>
<organism evidence="4 5">
    <name type="scientific">Ornithinibacillus salinisoli</name>
    <dbReference type="NCBI Taxonomy" id="1848459"/>
    <lineage>
        <taxon>Bacteria</taxon>
        <taxon>Bacillati</taxon>
        <taxon>Bacillota</taxon>
        <taxon>Bacilli</taxon>
        <taxon>Bacillales</taxon>
        <taxon>Bacillaceae</taxon>
        <taxon>Ornithinibacillus</taxon>
    </lineage>
</organism>
<keyword evidence="2" id="KW-1133">Transmembrane helix</keyword>
<accession>A0ABW4VZC3</accession>
<evidence type="ECO:0000259" key="3">
    <source>
        <dbReference type="Pfam" id="PF02397"/>
    </source>
</evidence>
<dbReference type="InterPro" id="IPR003362">
    <property type="entry name" value="Bact_transf"/>
</dbReference>
<name>A0ABW4VZC3_9BACI</name>
<dbReference type="Pfam" id="PF02397">
    <property type="entry name" value="Bac_transf"/>
    <property type="match status" value="1"/>
</dbReference>
<protein>
    <submittedName>
        <fullName evidence="4">Sugar transferase</fullName>
    </submittedName>
</protein>
<evidence type="ECO:0000256" key="1">
    <source>
        <dbReference type="ARBA" id="ARBA00006464"/>
    </source>
</evidence>
<comment type="caution">
    <text evidence="4">The sequence shown here is derived from an EMBL/GenBank/DDBJ whole genome shotgun (WGS) entry which is preliminary data.</text>
</comment>
<dbReference type="PANTHER" id="PTHR30576:SF8">
    <property type="entry name" value="UNDECAPRENYL-PHOSPHATE GALACTOSE PHOSPHOTRANSFERASE"/>
    <property type="match status" value="1"/>
</dbReference>
<dbReference type="RefSeq" id="WP_377556459.1">
    <property type="nucleotide sequence ID" value="NZ_JBHUHQ010000015.1"/>
</dbReference>
<sequence length="210" mass="24185">MRHSKGGIYRRVLKRPMDFILSLIAIIMLSPVLLMVAILVRNKLGSPVLFKQKRPGLNEKIFMMYKFRTMTDEKDENGDLLPDSVRLTKFGKFLRSTSLDELPELFNILKGDLSIIGPRPLLVQYLPLYNKHQKRRHEVRPGLSGLAQVSGRNAISWEDKFNLDVIYVENVSFSNDWKIIFSTIKKVFVREGINSQTAATMEPFKGTKKE</sequence>
<dbReference type="EMBL" id="JBHUHQ010000015">
    <property type="protein sequence ID" value="MFD2044558.1"/>
    <property type="molecule type" value="Genomic_DNA"/>
</dbReference>
<dbReference type="PANTHER" id="PTHR30576">
    <property type="entry name" value="COLANIC BIOSYNTHESIS UDP-GLUCOSE LIPID CARRIER TRANSFERASE"/>
    <property type="match status" value="1"/>
</dbReference>